<feature type="compositionally biased region" description="Polar residues" evidence="1">
    <location>
        <begin position="12"/>
        <end position="26"/>
    </location>
</feature>
<name>X6MZ73_RETFI</name>
<dbReference type="EMBL" id="ASPP01013775">
    <property type="protein sequence ID" value="ETO19340.1"/>
    <property type="molecule type" value="Genomic_DNA"/>
</dbReference>
<keyword evidence="3" id="KW-1185">Reference proteome</keyword>
<evidence type="ECO:0000313" key="3">
    <source>
        <dbReference type="Proteomes" id="UP000023152"/>
    </source>
</evidence>
<sequence length="262" mass="29863">MGKTTLPPLSRPGSSSDYNESRHTSVNLAESEVDDDVLDLREEDAKTPRHFFFFLYIYPKKKRGCIIRIPFLNLLFVVVITMNIQTRGASATVTGIPKTTIAHNNNPITKFDDFTIENNDPKDDRVDTTDENKTKDRRSSASKLRAFDSHALKTVKRQTTLSIAQPSMTTTSGVRHTTSEDEPSLFRSISIFFGNRNITKMKASQKVMTDHLLHGKHNKEDLPLELVSQIVQVMDQSLLDVFDNLRDSFHRFQKTTVLYNNQ</sequence>
<organism evidence="2 3">
    <name type="scientific">Reticulomyxa filosa</name>
    <dbReference type="NCBI Taxonomy" id="46433"/>
    <lineage>
        <taxon>Eukaryota</taxon>
        <taxon>Sar</taxon>
        <taxon>Rhizaria</taxon>
        <taxon>Retaria</taxon>
        <taxon>Foraminifera</taxon>
        <taxon>Monothalamids</taxon>
        <taxon>Reticulomyxidae</taxon>
        <taxon>Reticulomyxa</taxon>
    </lineage>
</organism>
<gene>
    <name evidence="2" type="ORF">RFI_17891</name>
</gene>
<reference evidence="2 3" key="1">
    <citation type="journal article" date="2013" name="Curr. Biol.">
        <title>The Genome of the Foraminiferan Reticulomyxa filosa.</title>
        <authorList>
            <person name="Glockner G."/>
            <person name="Hulsmann N."/>
            <person name="Schleicher M."/>
            <person name="Noegel A.A."/>
            <person name="Eichinger L."/>
            <person name="Gallinger C."/>
            <person name="Pawlowski J."/>
            <person name="Sierra R."/>
            <person name="Euteneuer U."/>
            <person name="Pillet L."/>
            <person name="Moustafa A."/>
            <person name="Platzer M."/>
            <person name="Groth M."/>
            <person name="Szafranski K."/>
            <person name="Schliwa M."/>
        </authorList>
    </citation>
    <scope>NUCLEOTIDE SEQUENCE [LARGE SCALE GENOMIC DNA]</scope>
</reference>
<comment type="caution">
    <text evidence="2">The sequence shown here is derived from an EMBL/GenBank/DDBJ whole genome shotgun (WGS) entry which is preliminary data.</text>
</comment>
<feature type="region of interest" description="Disordered" evidence="1">
    <location>
        <begin position="1"/>
        <end position="26"/>
    </location>
</feature>
<dbReference type="AlphaFoldDB" id="X6MZ73"/>
<accession>X6MZ73</accession>
<dbReference type="Proteomes" id="UP000023152">
    <property type="component" value="Unassembled WGS sequence"/>
</dbReference>
<evidence type="ECO:0000256" key="1">
    <source>
        <dbReference type="SAM" id="MobiDB-lite"/>
    </source>
</evidence>
<feature type="region of interest" description="Disordered" evidence="1">
    <location>
        <begin position="112"/>
        <end position="142"/>
    </location>
</feature>
<evidence type="ECO:0000313" key="2">
    <source>
        <dbReference type="EMBL" id="ETO19340.1"/>
    </source>
</evidence>
<feature type="compositionally biased region" description="Basic and acidic residues" evidence="1">
    <location>
        <begin position="119"/>
        <end position="142"/>
    </location>
</feature>
<proteinExistence type="predicted"/>
<protein>
    <submittedName>
        <fullName evidence="2">Uncharacterized protein</fullName>
    </submittedName>
</protein>